<protein>
    <recommendedName>
        <fullName evidence="3">Eukaryotic peptide chain release factor subunit 1</fullName>
    </recommendedName>
</protein>
<dbReference type="SUPFAM" id="SSF55481">
    <property type="entry name" value="N-terminal domain of eukaryotic peptide chain release factor subunit 1, ERF1"/>
    <property type="match status" value="1"/>
</dbReference>
<evidence type="ECO:0000313" key="10">
    <source>
        <dbReference type="Proteomes" id="UP000694388"/>
    </source>
</evidence>
<keyword evidence="5" id="KW-0648">Protein biosynthesis</keyword>
<dbReference type="SUPFAM" id="SSF53137">
    <property type="entry name" value="Translational machinery components"/>
    <property type="match status" value="1"/>
</dbReference>
<dbReference type="GO" id="GO:0003747">
    <property type="term" value="F:translation release factor activity"/>
    <property type="evidence" value="ECO:0007669"/>
    <property type="project" value="InterPro"/>
</dbReference>
<accession>A0A8C4X066</accession>
<comment type="similarity">
    <text evidence="2">Belongs to the eukaryotic release factor 1 family.</text>
</comment>
<dbReference type="InterPro" id="IPR005141">
    <property type="entry name" value="eRF1_2"/>
</dbReference>
<dbReference type="Proteomes" id="UP000694388">
    <property type="component" value="Unplaced"/>
</dbReference>
<dbReference type="GO" id="GO:0000184">
    <property type="term" value="P:nuclear-transcribed mRNA catabolic process, nonsense-mediated decay"/>
    <property type="evidence" value="ECO:0007669"/>
    <property type="project" value="UniProtKB-KW"/>
</dbReference>
<dbReference type="Gene3D" id="3.30.960.10">
    <property type="entry name" value="eRF1 domain 1"/>
    <property type="match status" value="1"/>
</dbReference>
<organism evidence="9 10">
    <name type="scientific">Eptatretus burgeri</name>
    <name type="common">Inshore hagfish</name>
    <dbReference type="NCBI Taxonomy" id="7764"/>
    <lineage>
        <taxon>Eukaryota</taxon>
        <taxon>Metazoa</taxon>
        <taxon>Chordata</taxon>
        <taxon>Craniata</taxon>
        <taxon>Vertebrata</taxon>
        <taxon>Cyclostomata</taxon>
        <taxon>Myxini</taxon>
        <taxon>Myxiniformes</taxon>
        <taxon>Myxinidae</taxon>
        <taxon>Eptatretinae</taxon>
        <taxon>Eptatretus</taxon>
    </lineage>
</organism>
<keyword evidence="10" id="KW-1185">Reference proteome</keyword>
<dbReference type="AlphaFoldDB" id="A0A8C4X066"/>
<dbReference type="GO" id="GO:0005737">
    <property type="term" value="C:cytoplasm"/>
    <property type="evidence" value="ECO:0007669"/>
    <property type="project" value="UniProtKB-SubCell"/>
</dbReference>
<reference evidence="9" key="1">
    <citation type="submission" date="2025-08" db="UniProtKB">
        <authorList>
            <consortium name="Ensembl"/>
        </authorList>
    </citation>
    <scope>IDENTIFICATION</scope>
</reference>
<keyword evidence="6" id="KW-0866">Nonsense-mediated mRNA decay</keyword>
<dbReference type="Pfam" id="PF03464">
    <property type="entry name" value="eRF1_2"/>
    <property type="match status" value="1"/>
</dbReference>
<evidence type="ECO:0000313" key="9">
    <source>
        <dbReference type="Ensembl" id="ENSEBUP00000023070.1"/>
    </source>
</evidence>
<evidence type="ECO:0000259" key="7">
    <source>
        <dbReference type="Pfam" id="PF03463"/>
    </source>
</evidence>
<name>A0A8C4X066_EPTBU</name>
<dbReference type="Gene3D" id="3.30.420.60">
    <property type="entry name" value="eRF1 domain 2"/>
    <property type="match status" value="1"/>
</dbReference>
<evidence type="ECO:0000256" key="3">
    <source>
        <dbReference type="ARBA" id="ARBA00013382"/>
    </source>
</evidence>
<dbReference type="Pfam" id="PF03463">
    <property type="entry name" value="eRF1_1"/>
    <property type="match status" value="1"/>
</dbReference>
<evidence type="ECO:0000256" key="4">
    <source>
        <dbReference type="ARBA" id="ARBA00022490"/>
    </source>
</evidence>
<keyword evidence="4" id="KW-0963">Cytoplasm</keyword>
<dbReference type="FunFam" id="3.30.420.60:FF:000001">
    <property type="entry name" value="Eukaryotic peptide chain release factor subunit 1"/>
    <property type="match status" value="1"/>
</dbReference>
<sequence>AVTSHVAMQMNVKIIKSNGTSMIPLIIPPKDQISRVAKMLADEFGTASNIKSRQRLKLYNKGKLDPLVVGGHGVCVWVLQEGQSCALTALLSDDSKFGFIVMDGSGALFGMLQGNTREVLQKFTVDLPKKHGGGGQSALRFAWLRMEKRHNYVHKVAETAVQLFISNDKPSVVALILAGSTDFKTELSQSVMFYPRLQTKVLKIVDISYGGENGFNQAIELSQEVLTSVKFIQEKKLIGGLKLHVVRPLMRNASLCGCTICTVSKSRITAHLFYSHWFIGTHWFLFPAPHPSPSPNLWKQFAHSLPLSSSKRLFTTNSDHPQSETVISYTPINPPQAYLSPNFQFFLPGSVLLYLSCPPVHPARPLPPIILPHAPRLIRILTIVKKKNSKSFAL</sequence>
<proteinExistence type="inferred from homology"/>
<evidence type="ECO:0000256" key="1">
    <source>
        <dbReference type="ARBA" id="ARBA00004496"/>
    </source>
</evidence>
<evidence type="ECO:0000256" key="5">
    <source>
        <dbReference type="ARBA" id="ARBA00022917"/>
    </source>
</evidence>
<dbReference type="InterPro" id="IPR005140">
    <property type="entry name" value="eRF1_Pelota-like_N"/>
</dbReference>
<dbReference type="InterPro" id="IPR042226">
    <property type="entry name" value="eFR1_2_sf"/>
</dbReference>
<evidence type="ECO:0000256" key="2">
    <source>
        <dbReference type="ARBA" id="ARBA00005326"/>
    </source>
</evidence>
<feature type="domain" description="eRF1" evidence="8">
    <location>
        <begin position="96"/>
        <end position="227"/>
    </location>
</feature>
<evidence type="ECO:0000256" key="6">
    <source>
        <dbReference type="ARBA" id="ARBA00023161"/>
    </source>
</evidence>
<reference evidence="9" key="2">
    <citation type="submission" date="2025-09" db="UniProtKB">
        <authorList>
            <consortium name="Ensembl"/>
        </authorList>
    </citation>
    <scope>IDENTIFICATION</scope>
</reference>
<feature type="domain" description="eRF1/Pelota-like N-terminal" evidence="7">
    <location>
        <begin position="13"/>
        <end position="55"/>
    </location>
</feature>
<comment type="subcellular location">
    <subcellularLocation>
        <location evidence="1">Cytoplasm</location>
    </subcellularLocation>
</comment>
<dbReference type="InterPro" id="IPR024049">
    <property type="entry name" value="eRF1_1_sf"/>
</dbReference>
<dbReference type="PANTHER" id="PTHR10113">
    <property type="entry name" value="PEPTIDE CHAIN RELEASE FACTOR SUBUNIT 1"/>
    <property type="match status" value="1"/>
</dbReference>
<dbReference type="GeneTree" id="ENSGT00390000009004"/>
<evidence type="ECO:0000259" key="8">
    <source>
        <dbReference type="Pfam" id="PF03464"/>
    </source>
</evidence>
<dbReference type="Ensembl" id="ENSEBUT00000023647.1">
    <property type="protein sequence ID" value="ENSEBUP00000023070.1"/>
    <property type="gene ID" value="ENSEBUG00000014212.1"/>
</dbReference>
<dbReference type="InterPro" id="IPR004403">
    <property type="entry name" value="Peptide_chain-rel_eRF1/aRF1"/>
</dbReference>